<protein>
    <submittedName>
        <fullName evidence="3">Putative RNA-directed DNA polymerase</fullName>
    </submittedName>
</protein>
<evidence type="ECO:0000313" key="4">
    <source>
        <dbReference type="Proteomes" id="UP000478052"/>
    </source>
</evidence>
<dbReference type="OrthoDB" id="6776929at2759"/>
<comment type="caution">
    <text evidence="3">The sequence shown here is derived from an EMBL/GenBank/DDBJ whole genome shotgun (WGS) entry which is preliminary data.</text>
</comment>
<feature type="compositionally biased region" description="Low complexity" evidence="1">
    <location>
        <begin position="329"/>
        <end position="338"/>
    </location>
</feature>
<evidence type="ECO:0000256" key="1">
    <source>
        <dbReference type="SAM" id="MobiDB-lite"/>
    </source>
</evidence>
<dbReference type="InterPro" id="IPR052560">
    <property type="entry name" value="RdDP_mobile_element"/>
</dbReference>
<dbReference type="EMBL" id="VUJU01011862">
    <property type="protein sequence ID" value="KAF0709694.1"/>
    <property type="molecule type" value="Genomic_DNA"/>
</dbReference>
<feature type="region of interest" description="Disordered" evidence="1">
    <location>
        <begin position="256"/>
        <end position="339"/>
    </location>
</feature>
<keyword evidence="4" id="KW-1185">Reference proteome</keyword>
<keyword evidence="3" id="KW-0695">RNA-directed DNA polymerase</keyword>
<keyword evidence="3" id="KW-0808">Transferase</keyword>
<name>A0A6G0VWN5_APHCR</name>
<evidence type="ECO:0000313" key="3">
    <source>
        <dbReference type="EMBL" id="KAF0709694.1"/>
    </source>
</evidence>
<dbReference type="Pfam" id="PF14529">
    <property type="entry name" value="Exo_endo_phos_2"/>
    <property type="match status" value="1"/>
</dbReference>
<proteinExistence type="predicted"/>
<dbReference type="InterPro" id="IPR005135">
    <property type="entry name" value="Endo/exonuclease/phosphatase"/>
</dbReference>
<sequence length="693" mass="78302">MCRKLWKRCRKEECLFKLFKLYGDNQLESTLFSGLKLSPVEYPVITIASIIFLYRALTCNLVPLINPSKCIILSNVYPAISNNIITDALVNLGVKITTPITALKAGFQLDKFAHITSFQRQLYINPDDFSKLPGSIAISSENTTYRIFITDGTVTCFLCKKTGHVSSICKTVYSFSPEKMDTSNKHTAVTTNLDKNMTTNQFKTTHIDSPSSEDIATPIENSATNASAHLTAEKTLNDNETTDLSEATPNHIIQESMDPSNELPATPHAFILDPQGSQANYKRPAPESTCPSSPLSPKSPPMLMETEDTLTSKQTKIKDKAPKKAKIRSISSSSTGSTNDKLDEQLEIVSEIIHQNKHLSINSDTLRYVIENFSNKNINIHDLCKQAGTNAVDLHQLIEIIRPKNHALRASGGVATFIKETIDIEKIPILSDYEVIATLVKFHKPLSICNIYIPDSKILSKQHLKNIINQLPKPFILLGDFNSRNTAWGCAHTDHRGQLIEEFLEDEALILLNNNEPTRHNVSNGNLSAIDLSITNTNSSTLFDWQVLTAYSDSDHWPIGIQYHNHVNPKKHSTKWNIKNANWELFSEKIDYELTQNPFNLNINVNQLEIDSIITTFTNTILDAANLSIGLKTYQTTKKTVPWWNKECQQATKTYKKNTLYHKKKQNSFLAKFYFKYKTQNSTQYHMEQNKFH</sequence>
<dbReference type="Gene3D" id="3.60.10.10">
    <property type="entry name" value="Endonuclease/exonuclease/phosphatase"/>
    <property type="match status" value="1"/>
</dbReference>
<keyword evidence="3" id="KW-0548">Nucleotidyltransferase</keyword>
<reference evidence="3 4" key="1">
    <citation type="submission" date="2019-08" db="EMBL/GenBank/DDBJ databases">
        <title>Whole genome of Aphis craccivora.</title>
        <authorList>
            <person name="Voronova N.V."/>
            <person name="Shulinski R.S."/>
            <person name="Bandarenka Y.V."/>
            <person name="Zhorov D.G."/>
            <person name="Warner D."/>
        </authorList>
    </citation>
    <scope>NUCLEOTIDE SEQUENCE [LARGE SCALE GENOMIC DNA]</scope>
    <source>
        <strain evidence="3">180601</strain>
        <tissue evidence="3">Whole Body</tissue>
    </source>
</reference>
<feature type="domain" description="Endonuclease/exonuclease/phosphatase" evidence="2">
    <location>
        <begin position="447"/>
        <end position="559"/>
    </location>
</feature>
<dbReference type="PANTHER" id="PTHR36688">
    <property type="entry name" value="ENDO/EXONUCLEASE/PHOSPHATASE DOMAIN-CONTAINING PROTEIN"/>
    <property type="match status" value="1"/>
</dbReference>
<dbReference type="PANTHER" id="PTHR36688:SF2">
    <property type="entry name" value="ENDONUCLEASE_EXONUCLEASE_PHOSPHATASE DOMAIN-CONTAINING PROTEIN"/>
    <property type="match status" value="1"/>
</dbReference>
<gene>
    <name evidence="3" type="ORF">FWK35_00034090</name>
</gene>
<dbReference type="GO" id="GO:0003964">
    <property type="term" value="F:RNA-directed DNA polymerase activity"/>
    <property type="evidence" value="ECO:0007669"/>
    <property type="project" value="UniProtKB-KW"/>
</dbReference>
<evidence type="ECO:0000259" key="2">
    <source>
        <dbReference type="Pfam" id="PF14529"/>
    </source>
</evidence>
<organism evidence="3 4">
    <name type="scientific">Aphis craccivora</name>
    <name type="common">Cowpea aphid</name>
    <dbReference type="NCBI Taxonomy" id="307492"/>
    <lineage>
        <taxon>Eukaryota</taxon>
        <taxon>Metazoa</taxon>
        <taxon>Ecdysozoa</taxon>
        <taxon>Arthropoda</taxon>
        <taxon>Hexapoda</taxon>
        <taxon>Insecta</taxon>
        <taxon>Pterygota</taxon>
        <taxon>Neoptera</taxon>
        <taxon>Paraneoptera</taxon>
        <taxon>Hemiptera</taxon>
        <taxon>Sternorrhyncha</taxon>
        <taxon>Aphidomorpha</taxon>
        <taxon>Aphidoidea</taxon>
        <taxon>Aphididae</taxon>
        <taxon>Aphidini</taxon>
        <taxon>Aphis</taxon>
        <taxon>Aphis</taxon>
    </lineage>
</organism>
<accession>A0A6G0VWN5</accession>
<dbReference type="AlphaFoldDB" id="A0A6G0VWN5"/>
<dbReference type="InterPro" id="IPR036691">
    <property type="entry name" value="Endo/exonu/phosph_ase_sf"/>
</dbReference>
<dbReference type="SUPFAM" id="SSF56219">
    <property type="entry name" value="DNase I-like"/>
    <property type="match status" value="1"/>
</dbReference>
<dbReference type="Proteomes" id="UP000478052">
    <property type="component" value="Unassembled WGS sequence"/>
</dbReference>